<proteinExistence type="predicted"/>
<name>A0A2T1GHA3_9CYAN</name>
<dbReference type="EMBL" id="PVWO01000094">
    <property type="protein sequence ID" value="PSB57059.1"/>
    <property type="molecule type" value="Genomic_DNA"/>
</dbReference>
<keyword evidence="2" id="KW-1185">Reference proteome</keyword>
<organism evidence="1 2">
    <name type="scientific">Chamaesiphon polymorphus CCALA 037</name>
    <dbReference type="NCBI Taxonomy" id="2107692"/>
    <lineage>
        <taxon>Bacteria</taxon>
        <taxon>Bacillati</taxon>
        <taxon>Cyanobacteriota</taxon>
        <taxon>Cyanophyceae</taxon>
        <taxon>Gomontiellales</taxon>
        <taxon>Chamaesiphonaceae</taxon>
        <taxon>Chamaesiphon</taxon>
    </lineage>
</organism>
<evidence type="ECO:0000313" key="2">
    <source>
        <dbReference type="Proteomes" id="UP000238937"/>
    </source>
</evidence>
<dbReference type="Proteomes" id="UP000238937">
    <property type="component" value="Unassembled WGS sequence"/>
</dbReference>
<evidence type="ECO:0000313" key="1">
    <source>
        <dbReference type="EMBL" id="PSB57059.1"/>
    </source>
</evidence>
<accession>A0A2T1GHA3</accession>
<sequence length="70" mass="8099">MTFYANKTPSLTNITRLYLMTIIPIIAVKIESENTTASPPLSEADKQMQLEIDEALWLDRRDYYQFSQVA</sequence>
<reference evidence="1 2" key="1">
    <citation type="submission" date="2018-03" db="EMBL/GenBank/DDBJ databases">
        <title>The ancient ancestry and fast evolution of plastids.</title>
        <authorList>
            <person name="Moore K.R."/>
            <person name="Magnabosco C."/>
            <person name="Momper L."/>
            <person name="Gold D.A."/>
            <person name="Bosak T."/>
            <person name="Fournier G.P."/>
        </authorList>
    </citation>
    <scope>NUCLEOTIDE SEQUENCE [LARGE SCALE GENOMIC DNA]</scope>
    <source>
        <strain evidence="1 2">CCALA 037</strain>
    </source>
</reference>
<comment type="caution">
    <text evidence="1">The sequence shown here is derived from an EMBL/GenBank/DDBJ whole genome shotgun (WGS) entry which is preliminary data.</text>
</comment>
<protein>
    <submittedName>
        <fullName evidence="1">Uncharacterized protein</fullName>
    </submittedName>
</protein>
<gene>
    <name evidence="1" type="ORF">C7B77_09675</name>
</gene>
<dbReference type="AlphaFoldDB" id="A0A2T1GHA3"/>